<name>A0A238Z2C9_9ACTN</name>
<dbReference type="PANTHER" id="PTHR43179">
    <property type="entry name" value="RHAMNOSYLTRANSFERASE WBBL"/>
    <property type="match status" value="1"/>
</dbReference>
<feature type="domain" description="Glycosyltransferase 2-like" evidence="1">
    <location>
        <begin position="8"/>
        <end position="146"/>
    </location>
</feature>
<dbReference type="SUPFAM" id="SSF53448">
    <property type="entry name" value="Nucleotide-diphospho-sugar transferases"/>
    <property type="match status" value="1"/>
</dbReference>
<accession>A0A238Z2C9</accession>
<dbReference type="PANTHER" id="PTHR43179:SF7">
    <property type="entry name" value="RHAMNOSYLTRANSFERASE WBBL"/>
    <property type="match status" value="1"/>
</dbReference>
<dbReference type="RefSeq" id="WP_176445636.1">
    <property type="nucleotide sequence ID" value="NZ_FZNO01000024.1"/>
</dbReference>
<dbReference type="Gene3D" id="3.90.550.10">
    <property type="entry name" value="Spore Coat Polysaccharide Biosynthesis Protein SpsA, Chain A"/>
    <property type="match status" value="1"/>
</dbReference>
<evidence type="ECO:0000313" key="3">
    <source>
        <dbReference type="Proteomes" id="UP000198403"/>
    </source>
</evidence>
<proteinExistence type="predicted"/>
<gene>
    <name evidence="2" type="ORF">SAMN06272737_12420</name>
</gene>
<dbReference type="EMBL" id="FZNO01000024">
    <property type="protein sequence ID" value="SNR77003.1"/>
    <property type="molecule type" value="Genomic_DNA"/>
</dbReference>
<dbReference type="InterPro" id="IPR001173">
    <property type="entry name" value="Glyco_trans_2-like"/>
</dbReference>
<sequence>MIRTAVVVVAFRSAEHLRHGLPPVMADPDVGDIVVVDNSSDPATAEVVRRTGGRVRYIDPGANLGFATACNIGYRATGDPVVTFLNPDVVLERGVGELVKACAADGSLVVAGGLASGDEDVLLNARYRVTLWNELRRAVLGARVSFDPRPFGTTTTPVAQVDGAFLMAARTFLDALGGFDERFELYFEDVDLCDRARERGHVVMDTQRYGTHAAGASSRTVAAASYCVFRVSRIRYFAARAGTLAAAAAVAITAVELVVRTLTRQPEGWSVRLRALRLAARELLRPGTVRVLS</sequence>
<dbReference type="Pfam" id="PF00535">
    <property type="entry name" value="Glycos_transf_2"/>
    <property type="match status" value="1"/>
</dbReference>
<dbReference type="InterPro" id="IPR029044">
    <property type="entry name" value="Nucleotide-diphossugar_trans"/>
</dbReference>
<protein>
    <recommendedName>
        <fullName evidence="1">Glycosyltransferase 2-like domain-containing protein</fullName>
    </recommendedName>
</protein>
<dbReference type="Proteomes" id="UP000198403">
    <property type="component" value="Unassembled WGS sequence"/>
</dbReference>
<keyword evidence="3" id="KW-1185">Reference proteome</keyword>
<evidence type="ECO:0000313" key="2">
    <source>
        <dbReference type="EMBL" id="SNR77003.1"/>
    </source>
</evidence>
<organism evidence="2 3">
    <name type="scientific">Blastococcus mobilis</name>
    <dbReference type="NCBI Taxonomy" id="1938746"/>
    <lineage>
        <taxon>Bacteria</taxon>
        <taxon>Bacillati</taxon>
        <taxon>Actinomycetota</taxon>
        <taxon>Actinomycetes</taxon>
        <taxon>Geodermatophilales</taxon>
        <taxon>Geodermatophilaceae</taxon>
        <taxon>Blastococcus</taxon>
    </lineage>
</organism>
<dbReference type="AlphaFoldDB" id="A0A238Z2C9"/>
<evidence type="ECO:0000259" key="1">
    <source>
        <dbReference type="Pfam" id="PF00535"/>
    </source>
</evidence>
<reference evidence="2 3" key="1">
    <citation type="submission" date="2017-06" db="EMBL/GenBank/DDBJ databases">
        <authorList>
            <person name="Kim H.J."/>
            <person name="Triplett B.A."/>
        </authorList>
    </citation>
    <scope>NUCLEOTIDE SEQUENCE [LARGE SCALE GENOMIC DNA]</scope>
    <source>
        <strain evidence="2 3">DSM 44272</strain>
    </source>
</reference>